<protein>
    <submittedName>
        <fullName evidence="1">Uncharacterized protein</fullName>
    </submittedName>
</protein>
<dbReference type="RefSeq" id="WP_269561026.1">
    <property type="nucleotide sequence ID" value="NZ_CP114767.1"/>
</dbReference>
<reference evidence="1 2" key="1">
    <citation type="submission" date="2022-12" db="EMBL/GenBank/DDBJ databases">
        <title>Hymenobacter canadensis sp. nov. isolated from lake water of the Cambridge Bay, Canada.</title>
        <authorList>
            <person name="Kim W.H."/>
            <person name="Lee Y.M."/>
        </authorList>
    </citation>
    <scope>NUCLEOTIDE SEQUENCE [LARGE SCALE GENOMIC DNA]</scope>
    <source>
        <strain evidence="1 2">PAMC 29467</strain>
    </source>
</reference>
<gene>
    <name evidence="1" type="ORF">O3303_05295</name>
</gene>
<evidence type="ECO:0000313" key="1">
    <source>
        <dbReference type="EMBL" id="WBA42979.1"/>
    </source>
</evidence>
<sequence>METPAPLRLKDALALLEGEAPVSVRYVKANRRTGEAGAFGTLPAARIGRGKKARTATLRAATPAEETALAAAEAAAGIPPPELLPVPNPKNPNHYANATRNLVDTRTGKLVKVHIYLIVAVQGRKVIL</sequence>
<keyword evidence="2" id="KW-1185">Reference proteome</keyword>
<name>A0ABY7LRE1_9BACT</name>
<proteinExistence type="predicted"/>
<accession>A0ABY7LRE1</accession>
<organism evidence="1 2">
    <name type="scientific">Hymenobacter canadensis</name>
    <dbReference type="NCBI Taxonomy" id="2999067"/>
    <lineage>
        <taxon>Bacteria</taxon>
        <taxon>Pseudomonadati</taxon>
        <taxon>Bacteroidota</taxon>
        <taxon>Cytophagia</taxon>
        <taxon>Cytophagales</taxon>
        <taxon>Hymenobacteraceae</taxon>
        <taxon>Hymenobacter</taxon>
    </lineage>
</organism>
<dbReference type="EMBL" id="CP114767">
    <property type="protein sequence ID" value="WBA42979.1"/>
    <property type="molecule type" value="Genomic_DNA"/>
</dbReference>
<dbReference type="Proteomes" id="UP001211005">
    <property type="component" value="Chromosome"/>
</dbReference>
<evidence type="ECO:0000313" key="2">
    <source>
        <dbReference type="Proteomes" id="UP001211005"/>
    </source>
</evidence>